<dbReference type="PANTHER" id="PTHR30376:SF3">
    <property type="entry name" value="RNA POLYMERASE SIGMA FACTOR RPOH"/>
    <property type="match status" value="1"/>
</dbReference>
<evidence type="ECO:0000259" key="9">
    <source>
        <dbReference type="PROSITE" id="PS00715"/>
    </source>
</evidence>
<accession>A1AK82</accession>
<dbReference type="SUPFAM" id="SSF88659">
    <property type="entry name" value="Sigma3 and sigma4 domains of RNA polymerase sigma factors"/>
    <property type="match status" value="1"/>
</dbReference>
<dbReference type="PANTHER" id="PTHR30376">
    <property type="entry name" value="SIGMA FACTOR RPOH HEAT SHOCK RELATED"/>
    <property type="match status" value="1"/>
</dbReference>
<comment type="similarity">
    <text evidence="1 8">Belongs to the sigma-70 factor family.</text>
</comment>
<dbReference type="PROSITE" id="PS00716">
    <property type="entry name" value="SIGMA70_2"/>
    <property type="match status" value="1"/>
</dbReference>
<dbReference type="CDD" id="cd06171">
    <property type="entry name" value="Sigma70_r4"/>
    <property type="match status" value="1"/>
</dbReference>
<dbReference type="NCBIfam" id="TIGR02937">
    <property type="entry name" value="sigma70-ECF"/>
    <property type="match status" value="1"/>
</dbReference>
<reference evidence="11 12" key="1">
    <citation type="submission" date="2006-10" db="EMBL/GenBank/DDBJ databases">
        <title>Complete sequence of chromosome of Pelobacter propionicus DSM 2379.</title>
        <authorList>
            <consortium name="US DOE Joint Genome Institute"/>
            <person name="Copeland A."/>
            <person name="Lucas S."/>
            <person name="Lapidus A."/>
            <person name="Barry K."/>
            <person name="Detter J.C."/>
            <person name="Glavina del Rio T."/>
            <person name="Hammon N."/>
            <person name="Israni S."/>
            <person name="Dalin E."/>
            <person name="Tice H."/>
            <person name="Pitluck S."/>
            <person name="Saunders E."/>
            <person name="Brettin T."/>
            <person name="Bruce D."/>
            <person name="Han C."/>
            <person name="Tapia R."/>
            <person name="Schmutz J."/>
            <person name="Larimer F."/>
            <person name="Land M."/>
            <person name="Hauser L."/>
            <person name="Kyrpides N."/>
            <person name="Kim E."/>
            <person name="Lovley D."/>
            <person name="Richardson P."/>
        </authorList>
    </citation>
    <scope>NUCLEOTIDE SEQUENCE [LARGE SCALE GENOMIC DNA]</scope>
    <source>
        <strain evidence="12">DSM 2379 / NBRC 103807 / OttBd1</strain>
    </source>
</reference>
<dbReference type="InterPro" id="IPR050813">
    <property type="entry name" value="Sigma-70_Factor"/>
</dbReference>
<evidence type="ECO:0000256" key="2">
    <source>
        <dbReference type="ARBA" id="ARBA00022490"/>
    </source>
</evidence>
<dbReference type="PIRSF" id="PIRSF000770">
    <property type="entry name" value="RNA_pol_sigma-SigE/K"/>
    <property type="match status" value="1"/>
</dbReference>
<evidence type="ECO:0000256" key="4">
    <source>
        <dbReference type="ARBA" id="ARBA00023016"/>
    </source>
</evidence>
<name>A1AK82_PELPD</name>
<evidence type="ECO:0000256" key="5">
    <source>
        <dbReference type="ARBA" id="ARBA00023082"/>
    </source>
</evidence>
<keyword evidence="4" id="KW-0346">Stress response</keyword>
<dbReference type="NCBIfam" id="NF005143">
    <property type="entry name" value="PRK06596.1"/>
    <property type="match status" value="1"/>
</dbReference>
<dbReference type="InterPro" id="IPR007627">
    <property type="entry name" value="RNA_pol_sigma70_r2"/>
</dbReference>
<dbReference type="GO" id="GO:0003677">
    <property type="term" value="F:DNA binding"/>
    <property type="evidence" value="ECO:0007669"/>
    <property type="project" value="UniProtKB-KW"/>
</dbReference>
<protein>
    <recommendedName>
        <fullName evidence="8">RNA polymerase sigma factor</fullName>
    </recommendedName>
</protein>
<feature type="domain" description="RNA polymerase sigma-70" evidence="10">
    <location>
        <begin position="245"/>
        <end position="271"/>
    </location>
</feature>
<dbReference type="InterPro" id="IPR009042">
    <property type="entry name" value="RNA_pol_sigma70_r1_2"/>
</dbReference>
<dbReference type="STRING" id="338966.Ppro_0114"/>
<dbReference type="GO" id="GO:0006352">
    <property type="term" value="P:DNA-templated transcription initiation"/>
    <property type="evidence" value="ECO:0007669"/>
    <property type="project" value="UniProtKB-UniRule"/>
</dbReference>
<dbReference type="NCBIfam" id="TIGR02392">
    <property type="entry name" value="rpoH_proteo"/>
    <property type="match status" value="1"/>
</dbReference>
<evidence type="ECO:0000256" key="3">
    <source>
        <dbReference type="ARBA" id="ARBA00023015"/>
    </source>
</evidence>
<dbReference type="InterPro" id="IPR007630">
    <property type="entry name" value="RNA_pol_sigma70_r4"/>
</dbReference>
<dbReference type="Proteomes" id="UP000006732">
    <property type="component" value="Chromosome"/>
</dbReference>
<dbReference type="AlphaFoldDB" id="A1AK82"/>
<evidence type="ECO:0000259" key="10">
    <source>
        <dbReference type="PROSITE" id="PS00716"/>
    </source>
</evidence>
<dbReference type="SUPFAM" id="SSF88946">
    <property type="entry name" value="Sigma2 domain of RNA polymerase sigma factors"/>
    <property type="match status" value="1"/>
</dbReference>
<dbReference type="PRINTS" id="PR00046">
    <property type="entry name" value="SIGMA70FCT"/>
</dbReference>
<dbReference type="InterPro" id="IPR000943">
    <property type="entry name" value="RNA_pol_sigma70"/>
</dbReference>
<keyword evidence="3 8" id="KW-0805">Transcription regulation</keyword>
<evidence type="ECO:0000313" key="11">
    <source>
        <dbReference type="EMBL" id="ABK97752.1"/>
    </source>
</evidence>
<evidence type="ECO:0000256" key="7">
    <source>
        <dbReference type="ARBA" id="ARBA00023163"/>
    </source>
</evidence>
<dbReference type="Pfam" id="PF04545">
    <property type="entry name" value="Sigma70_r4"/>
    <property type="match status" value="1"/>
</dbReference>
<dbReference type="RefSeq" id="WP_011734066.1">
    <property type="nucleotide sequence ID" value="NC_008609.1"/>
</dbReference>
<sequence>MVANLPVVADSLTLYLAEIRKFNLLSEEEERSCAIRFYEEKDLEAAHTLVTSNLRYVVKIASEYRNYGMKMLDLIQEGNIGLMMAVRKFNPYRKIRLISYAVWWIRAYIQNYIVSAWSLIKIGTTQAQRKLFYGLRKTKEALLRMTGSDNDAAEIASMLQVPDHEVIDMEQRLKGEVSLDCQIVESDGLTFLETIADDRMNQEELLGENQQELQVKQRVIKAMEGLNEKERYIVEHRITSDEPLTLQDIASHFSISRERVRQLEERALAKLKKVLEPLMEKPADDPRKCIAV</sequence>
<dbReference type="GO" id="GO:0016987">
    <property type="term" value="F:sigma factor activity"/>
    <property type="evidence" value="ECO:0007669"/>
    <property type="project" value="UniProtKB-UniRule"/>
</dbReference>
<dbReference type="InterPro" id="IPR013324">
    <property type="entry name" value="RNA_pol_sigma_r3/r4-like"/>
</dbReference>
<evidence type="ECO:0000256" key="6">
    <source>
        <dbReference type="ARBA" id="ARBA00023125"/>
    </source>
</evidence>
<dbReference type="OrthoDB" id="9809557at2"/>
<dbReference type="InterPro" id="IPR012759">
    <property type="entry name" value="RNA_pol_sigma_RpoH_proteobac"/>
</dbReference>
<dbReference type="Pfam" id="PF00140">
    <property type="entry name" value="Sigma70_r1_2"/>
    <property type="match status" value="1"/>
</dbReference>
<dbReference type="KEGG" id="ppd:Ppro_0114"/>
<feature type="domain" description="RNA polymerase sigma-70" evidence="9">
    <location>
        <begin position="73"/>
        <end position="86"/>
    </location>
</feature>
<keyword evidence="2" id="KW-0963">Cytoplasm</keyword>
<dbReference type="EMBL" id="CP000482">
    <property type="protein sequence ID" value="ABK97752.1"/>
    <property type="molecule type" value="Genomic_DNA"/>
</dbReference>
<dbReference type="eggNOG" id="COG0568">
    <property type="taxonomic scope" value="Bacteria"/>
</dbReference>
<proteinExistence type="inferred from homology"/>
<evidence type="ECO:0000256" key="1">
    <source>
        <dbReference type="ARBA" id="ARBA00007788"/>
    </source>
</evidence>
<keyword evidence="5 8" id="KW-0731">Sigma factor</keyword>
<gene>
    <name evidence="11" type="ordered locus">Ppro_0114</name>
</gene>
<comment type="function">
    <text evidence="8">Sigma factors are initiation factors that promote the attachment of RNA polymerase to specific initiation sites and are then released.</text>
</comment>
<dbReference type="HOGENOM" id="CLU_014793_3_5_7"/>
<keyword evidence="12" id="KW-1185">Reference proteome</keyword>
<dbReference type="InterPro" id="IPR014284">
    <property type="entry name" value="RNA_pol_sigma-70_dom"/>
</dbReference>
<organism evidence="11 12">
    <name type="scientific">Pelobacter propionicus (strain DSM 2379 / NBRC 103807 / OttBd1)</name>
    <dbReference type="NCBI Taxonomy" id="338966"/>
    <lineage>
        <taxon>Bacteria</taxon>
        <taxon>Pseudomonadati</taxon>
        <taxon>Thermodesulfobacteriota</taxon>
        <taxon>Desulfuromonadia</taxon>
        <taxon>Desulfuromonadales</taxon>
        <taxon>Desulfuromonadaceae</taxon>
        <taxon>Pelobacter</taxon>
    </lineage>
</organism>
<keyword evidence="6 8" id="KW-0238">DNA-binding</keyword>
<dbReference type="PROSITE" id="PS00715">
    <property type="entry name" value="SIGMA70_1"/>
    <property type="match status" value="1"/>
</dbReference>
<evidence type="ECO:0000256" key="8">
    <source>
        <dbReference type="RuleBase" id="RU362124"/>
    </source>
</evidence>
<dbReference type="Gene3D" id="1.10.601.10">
    <property type="entry name" value="RNA Polymerase Primary Sigma Factor"/>
    <property type="match status" value="1"/>
</dbReference>
<dbReference type="InterPro" id="IPR013325">
    <property type="entry name" value="RNA_pol_sigma_r2"/>
</dbReference>
<keyword evidence="7 8" id="KW-0804">Transcription</keyword>
<dbReference type="Gene3D" id="1.20.140.160">
    <property type="match status" value="1"/>
</dbReference>
<dbReference type="Pfam" id="PF04542">
    <property type="entry name" value="Sigma70_r2"/>
    <property type="match status" value="1"/>
</dbReference>
<evidence type="ECO:0000313" key="12">
    <source>
        <dbReference type="Proteomes" id="UP000006732"/>
    </source>
</evidence>